<reference evidence="1" key="1">
    <citation type="submission" date="2022-02" db="EMBL/GenBank/DDBJ databases">
        <title>Fredinandcohnia quinoae sp. nov. isolated from Chenopodium quinoa seeds.</title>
        <authorList>
            <person name="Saati-Santamaria Z."/>
            <person name="Flores-Felix J.D."/>
            <person name="Igual J.M."/>
            <person name="Velazquez E."/>
            <person name="Garcia-Fraile P."/>
            <person name="Martinez-Molina E."/>
        </authorList>
    </citation>
    <scope>NUCLEOTIDE SEQUENCE</scope>
    <source>
        <strain evidence="1">SECRCQ15</strain>
    </source>
</reference>
<dbReference type="EMBL" id="JAKTTI010000022">
    <property type="protein sequence ID" value="MCH1626462.1"/>
    <property type="molecule type" value="Genomic_DNA"/>
</dbReference>
<dbReference type="AlphaFoldDB" id="A0AAW5E0M1"/>
<organism evidence="1 2">
    <name type="scientific">Fredinandcohnia quinoae</name>
    <dbReference type="NCBI Taxonomy" id="2918902"/>
    <lineage>
        <taxon>Bacteria</taxon>
        <taxon>Bacillati</taxon>
        <taxon>Bacillota</taxon>
        <taxon>Bacilli</taxon>
        <taxon>Bacillales</taxon>
        <taxon>Bacillaceae</taxon>
        <taxon>Fredinandcohnia</taxon>
    </lineage>
</organism>
<gene>
    <name evidence="1" type="ORF">MJG50_14080</name>
</gene>
<accession>A0AAW5E0M1</accession>
<evidence type="ECO:0000313" key="2">
    <source>
        <dbReference type="Proteomes" id="UP001431131"/>
    </source>
</evidence>
<dbReference type="RefSeq" id="WP_240256378.1">
    <property type="nucleotide sequence ID" value="NZ_JAKTTI010000022.1"/>
</dbReference>
<keyword evidence="2" id="KW-1185">Reference proteome</keyword>
<proteinExistence type="predicted"/>
<name>A0AAW5E0M1_9BACI</name>
<dbReference type="Proteomes" id="UP001431131">
    <property type="component" value="Unassembled WGS sequence"/>
</dbReference>
<protein>
    <submittedName>
        <fullName evidence="1">Uncharacterized protein</fullName>
    </submittedName>
</protein>
<sequence>MKYCNQCGAEMIEDAMEEITFDEDDVKIDGFHAFVCTKNCGYYEKIERNCNDE</sequence>
<comment type="caution">
    <text evidence="1">The sequence shown here is derived from an EMBL/GenBank/DDBJ whole genome shotgun (WGS) entry which is preliminary data.</text>
</comment>
<evidence type="ECO:0000313" key="1">
    <source>
        <dbReference type="EMBL" id="MCH1626462.1"/>
    </source>
</evidence>